<accession>A0A4Z0Z7M6</accession>
<evidence type="ECO:0000313" key="9">
    <source>
        <dbReference type="EMBL" id="TGJ87571.1"/>
    </source>
</evidence>
<keyword evidence="2 7" id="KW-0812">Transmembrane</keyword>
<comment type="caution">
    <text evidence="9">The sequence shown here is derived from an EMBL/GenBank/DDBJ whole genome shotgun (WGS) entry which is preliminary data.</text>
</comment>
<feature type="compositionally biased region" description="Basic and acidic residues" evidence="6">
    <location>
        <begin position="311"/>
        <end position="320"/>
    </location>
</feature>
<dbReference type="EMBL" id="SKBN01000012">
    <property type="protein sequence ID" value="TGJ87571.1"/>
    <property type="molecule type" value="Genomic_DNA"/>
</dbReference>
<feature type="domain" description="Rhodopsin" evidence="8">
    <location>
        <begin position="27"/>
        <end position="256"/>
    </location>
</feature>
<dbReference type="Pfam" id="PF20684">
    <property type="entry name" value="Fung_rhodopsin"/>
    <property type="match status" value="1"/>
</dbReference>
<organism evidence="9 10">
    <name type="scientific">Xylaria hypoxylon</name>
    <dbReference type="NCBI Taxonomy" id="37992"/>
    <lineage>
        <taxon>Eukaryota</taxon>
        <taxon>Fungi</taxon>
        <taxon>Dikarya</taxon>
        <taxon>Ascomycota</taxon>
        <taxon>Pezizomycotina</taxon>
        <taxon>Sordariomycetes</taxon>
        <taxon>Xylariomycetidae</taxon>
        <taxon>Xylariales</taxon>
        <taxon>Xylariaceae</taxon>
        <taxon>Xylaria</taxon>
    </lineage>
</organism>
<dbReference type="InterPro" id="IPR052337">
    <property type="entry name" value="SAT4-like"/>
</dbReference>
<dbReference type="OrthoDB" id="444631at2759"/>
<evidence type="ECO:0000259" key="8">
    <source>
        <dbReference type="Pfam" id="PF20684"/>
    </source>
</evidence>
<feature type="transmembrane region" description="Helical" evidence="7">
    <location>
        <begin position="77"/>
        <end position="104"/>
    </location>
</feature>
<evidence type="ECO:0000256" key="1">
    <source>
        <dbReference type="ARBA" id="ARBA00004141"/>
    </source>
</evidence>
<evidence type="ECO:0000256" key="6">
    <source>
        <dbReference type="SAM" id="MobiDB-lite"/>
    </source>
</evidence>
<feature type="transmembrane region" description="Helical" evidence="7">
    <location>
        <begin position="228"/>
        <end position="251"/>
    </location>
</feature>
<dbReference type="GO" id="GO:0016020">
    <property type="term" value="C:membrane"/>
    <property type="evidence" value="ECO:0007669"/>
    <property type="project" value="UniProtKB-SubCell"/>
</dbReference>
<sequence>MPFITLPIYEGVGITLVVIASALVGARCFVNYQASHGKLSAHDYLSVVGLIFLIITYAVNDIIIRTISVPPPFDLPFLFRLAIIIIILVQGTLWFTKAPILFLYLQLFGVNRWLRYISWATLVVAGLIYIAGLIFTLVMCPTDKVTFAAYQTCAHANTLTGVISGFVSIIVDAIIFLLPIPIIFRLQLETSKKIGLSVAFLSGILGIAASIVALYYKYLALFGDGTQLIAPIFFFTIEAFVAIAVGCAPAIRSFWRRYISKPATLSNPGSGYQGSGYSHVLSNRSKPPRNIPISEWERSDEHINSGIPRRGPSESSHKGLVDPISP</sequence>
<evidence type="ECO:0000256" key="7">
    <source>
        <dbReference type="SAM" id="Phobius"/>
    </source>
</evidence>
<comment type="similarity">
    <text evidence="5">Belongs to the SAT4 family.</text>
</comment>
<dbReference type="Proteomes" id="UP000297716">
    <property type="component" value="Unassembled WGS sequence"/>
</dbReference>
<feature type="region of interest" description="Disordered" evidence="6">
    <location>
        <begin position="279"/>
        <end position="326"/>
    </location>
</feature>
<protein>
    <recommendedName>
        <fullName evidence="8">Rhodopsin domain-containing protein</fullName>
    </recommendedName>
</protein>
<keyword evidence="10" id="KW-1185">Reference proteome</keyword>
<keyword evidence="4 7" id="KW-0472">Membrane</keyword>
<keyword evidence="3 7" id="KW-1133">Transmembrane helix</keyword>
<feature type="transmembrane region" description="Helical" evidence="7">
    <location>
        <begin position="159"/>
        <end position="184"/>
    </location>
</feature>
<dbReference type="InterPro" id="IPR049326">
    <property type="entry name" value="Rhodopsin_dom_fungi"/>
</dbReference>
<evidence type="ECO:0000256" key="5">
    <source>
        <dbReference type="ARBA" id="ARBA00038359"/>
    </source>
</evidence>
<dbReference type="PANTHER" id="PTHR33048:SF47">
    <property type="entry name" value="INTEGRAL MEMBRANE PROTEIN-RELATED"/>
    <property type="match status" value="1"/>
</dbReference>
<feature type="transmembrane region" description="Helical" evidence="7">
    <location>
        <begin position="12"/>
        <end position="32"/>
    </location>
</feature>
<dbReference type="STRING" id="37992.A0A4Z0Z7M6"/>
<comment type="subcellular location">
    <subcellularLocation>
        <location evidence="1">Membrane</location>
        <topology evidence="1">Multi-pass membrane protein</topology>
    </subcellularLocation>
</comment>
<feature type="transmembrane region" description="Helical" evidence="7">
    <location>
        <begin position="196"/>
        <end position="216"/>
    </location>
</feature>
<evidence type="ECO:0000256" key="4">
    <source>
        <dbReference type="ARBA" id="ARBA00023136"/>
    </source>
</evidence>
<evidence type="ECO:0000256" key="2">
    <source>
        <dbReference type="ARBA" id="ARBA00022692"/>
    </source>
</evidence>
<evidence type="ECO:0000313" key="10">
    <source>
        <dbReference type="Proteomes" id="UP000297716"/>
    </source>
</evidence>
<proteinExistence type="inferred from homology"/>
<dbReference type="PANTHER" id="PTHR33048">
    <property type="entry name" value="PTH11-LIKE INTEGRAL MEMBRANE PROTEIN (AFU_ORTHOLOGUE AFUA_5G11245)"/>
    <property type="match status" value="1"/>
</dbReference>
<name>A0A4Z0Z7M6_9PEZI</name>
<reference evidence="9 10" key="1">
    <citation type="submission" date="2019-03" db="EMBL/GenBank/DDBJ databases">
        <title>Draft genome sequence of Xylaria hypoxylon DSM 108379, a ubiquitous saprotrophic-parasitic fungi on hardwood.</title>
        <authorList>
            <person name="Buettner E."/>
            <person name="Leonhardt S."/>
            <person name="Gebauer A.M."/>
            <person name="Liers C."/>
            <person name="Hofrichter M."/>
            <person name="Kellner H."/>
        </authorList>
    </citation>
    <scope>NUCLEOTIDE SEQUENCE [LARGE SCALE GENOMIC DNA]</scope>
    <source>
        <strain evidence="9 10">DSM 108379</strain>
    </source>
</reference>
<dbReference type="AlphaFoldDB" id="A0A4Z0Z7M6"/>
<feature type="transmembrane region" description="Helical" evidence="7">
    <location>
        <begin position="116"/>
        <end position="139"/>
    </location>
</feature>
<gene>
    <name evidence="9" type="ORF">E0Z10_g1190</name>
</gene>
<feature type="transmembrane region" description="Helical" evidence="7">
    <location>
        <begin position="44"/>
        <end position="65"/>
    </location>
</feature>
<evidence type="ECO:0000256" key="3">
    <source>
        <dbReference type="ARBA" id="ARBA00022989"/>
    </source>
</evidence>